<dbReference type="CDD" id="cd22268">
    <property type="entry name" value="DPBB_RlpA-like"/>
    <property type="match status" value="1"/>
</dbReference>
<dbReference type="InterPro" id="IPR012997">
    <property type="entry name" value="RplA"/>
</dbReference>
<evidence type="ECO:0000256" key="5">
    <source>
        <dbReference type="SAM" id="SignalP"/>
    </source>
</evidence>
<dbReference type="Pfam" id="PF03330">
    <property type="entry name" value="DPBB_1"/>
    <property type="match status" value="1"/>
</dbReference>
<dbReference type="InterPro" id="IPR036908">
    <property type="entry name" value="RlpA-like_sf"/>
</dbReference>
<keyword evidence="3" id="KW-1003">Cell membrane</keyword>
<evidence type="ECO:0000256" key="3">
    <source>
        <dbReference type="HAMAP-Rule" id="MF_02071"/>
    </source>
</evidence>
<dbReference type="PROSITE" id="PS51257">
    <property type="entry name" value="PROKAR_LIPOPROTEIN"/>
    <property type="match status" value="1"/>
</dbReference>
<reference evidence="7 8" key="1">
    <citation type="submission" date="2024-02" db="EMBL/GenBank/DDBJ databases">
        <title>Bacteria isolated from the canopy kelp, Nereocystis luetkeana.</title>
        <authorList>
            <person name="Pfister C.A."/>
            <person name="Younker I.T."/>
            <person name="Light S.H."/>
        </authorList>
    </citation>
    <scope>NUCLEOTIDE SEQUENCE [LARGE SCALE GENOMIC DNA]</scope>
    <source>
        <strain evidence="7 8">TI.4.07</strain>
    </source>
</reference>
<evidence type="ECO:0000256" key="4">
    <source>
        <dbReference type="RuleBase" id="RU003495"/>
    </source>
</evidence>
<dbReference type="NCBIfam" id="TIGR00413">
    <property type="entry name" value="rlpA"/>
    <property type="match status" value="1"/>
</dbReference>
<comment type="subcellular location">
    <subcellularLocation>
        <location evidence="3">Cell membrane</location>
        <topology evidence="3">Lipid-anchor</topology>
    </subcellularLocation>
</comment>
<dbReference type="InterPro" id="IPR009009">
    <property type="entry name" value="RlpA-like_DPBB"/>
</dbReference>
<dbReference type="EMBL" id="JBAKAR010000011">
    <property type="protein sequence ID" value="MEL0614044.1"/>
    <property type="molecule type" value="Genomic_DNA"/>
</dbReference>
<keyword evidence="1 3" id="KW-0456">Lyase</keyword>
<keyword evidence="8" id="KW-1185">Reference proteome</keyword>
<feature type="domain" description="RlpA-like protein double-psi beta-barrel" evidence="6">
    <location>
        <begin position="34"/>
        <end position="123"/>
    </location>
</feature>
<keyword evidence="3" id="KW-0449">Lipoprotein</keyword>
<keyword evidence="5" id="KW-0732">Signal</keyword>
<evidence type="ECO:0000313" key="8">
    <source>
        <dbReference type="Proteomes" id="UP001379949"/>
    </source>
</evidence>
<dbReference type="RefSeq" id="WP_341567613.1">
    <property type="nucleotide sequence ID" value="NZ_JBAKAR010000011.1"/>
</dbReference>
<proteinExistence type="inferred from homology"/>
<name>A0ABU9G6C3_9GAMM</name>
<feature type="chain" id="PRO_5046985447" description="Endolytic peptidoglycan transglycosylase RlpA" evidence="5">
    <location>
        <begin position="19"/>
        <end position="127"/>
    </location>
</feature>
<dbReference type="PANTHER" id="PTHR34183">
    <property type="entry name" value="ENDOLYTIC PEPTIDOGLYCAN TRANSGLYCOSYLASE RLPA"/>
    <property type="match status" value="1"/>
</dbReference>
<gene>
    <name evidence="3" type="primary">rlpA</name>
    <name evidence="7" type="ORF">V6242_12895</name>
</gene>
<comment type="function">
    <text evidence="3">Lytic transglycosylase with a strong preference for naked glycan strands that lack stem peptides.</text>
</comment>
<dbReference type="PANTHER" id="PTHR34183:SF8">
    <property type="entry name" value="ENDOLYTIC PEPTIDOGLYCAN TRANSGLYCOSYLASE RLPA-RELATED"/>
    <property type="match status" value="1"/>
</dbReference>
<evidence type="ECO:0000256" key="2">
    <source>
        <dbReference type="ARBA" id="ARBA00023316"/>
    </source>
</evidence>
<dbReference type="Gene3D" id="2.40.40.10">
    <property type="entry name" value="RlpA-like domain"/>
    <property type="match status" value="1"/>
</dbReference>
<comment type="caution">
    <text evidence="7">The sequence shown here is derived from an EMBL/GenBank/DDBJ whole genome shotgun (WGS) entry which is preliminary data.</text>
</comment>
<dbReference type="InterPro" id="IPR034718">
    <property type="entry name" value="RlpA"/>
</dbReference>
<comment type="similarity">
    <text evidence="3 4">Belongs to the RlpA family.</text>
</comment>
<dbReference type="EC" id="4.2.2.-" evidence="3"/>
<dbReference type="HAMAP" id="MF_02071">
    <property type="entry name" value="RlpA"/>
    <property type="match status" value="1"/>
</dbReference>
<keyword evidence="3" id="KW-0472">Membrane</keyword>
<sequence>MKNAAPIYWVFLSLWLTACSSTPLTRSAAMGYEESGEASYYADKYQGRQTASGERFNQHAHTAAHKRLPFGTRVKVTNVANGKSVIVRINDRGPFVRGRIIDLSKSAFQRIASTHHGVIDVEISVLN</sequence>
<evidence type="ECO:0000313" key="7">
    <source>
        <dbReference type="EMBL" id="MEL0614044.1"/>
    </source>
</evidence>
<organism evidence="7 8">
    <name type="scientific">Marinomonas arenicola</name>
    <dbReference type="NCBI Taxonomy" id="569601"/>
    <lineage>
        <taxon>Bacteria</taxon>
        <taxon>Pseudomonadati</taxon>
        <taxon>Pseudomonadota</taxon>
        <taxon>Gammaproteobacteria</taxon>
        <taxon>Oceanospirillales</taxon>
        <taxon>Oceanospirillaceae</taxon>
        <taxon>Marinomonas</taxon>
    </lineage>
</organism>
<dbReference type="Proteomes" id="UP001379949">
    <property type="component" value="Unassembled WGS sequence"/>
</dbReference>
<evidence type="ECO:0000256" key="1">
    <source>
        <dbReference type="ARBA" id="ARBA00023239"/>
    </source>
</evidence>
<dbReference type="SUPFAM" id="SSF50685">
    <property type="entry name" value="Barwin-like endoglucanases"/>
    <property type="match status" value="1"/>
</dbReference>
<protein>
    <recommendedName>
        <fullName evidence="3">Endolytic peptidoglycan transglycosylase RlpA</fullName>
        <ecNumber evidence="3">4.2.2.-</ecNumber>
    </recommendedName>
</protein>
<accession>A0ABU9G6C3</accession>
<keyword evidence="3" id="KW-0564">Palmitate</keyword>
<feature type="signal peptide" evidence="5">
    <location>
        <begin position="1"/>
        <end position="18"/>
    </location>
</feature>
<evidence type="ECO:0000259" key="6">
    <source>
        <dbReference type="Pfam" id="PF03330"/>
    </source>
</evidence>
<keyword evidence="2 3" id="KW-0961">Cell wall biogenesis/degradation</keyword>